<dbReference type="GO" id="GO:0016020">
    <property type="term" value="C:membrane"/>
    <property type="evidence" value="ECO:0007669"/>
    <property type="project" value="UniProtKB-SubCell"/>
</dbReference>
<name>A0A7I8IM21_SPIIN</name>
<dbReference type="GO" id="GO:0004674">
    <property type="term" value="F:protein serine/threonine kinase activity"/>
    <property type="evidence" value="ECO:0007669"/>
    <property type="project" value="UniProtKB-EC"/>
</dbReference>
<evidence type="ECO:0000256" key="5">
    <source>
        <dbReference type="ARBA" id="ARBA00023170"/>
    </source>
</evidence>
<dbReference type="PANTHER" id="PTHR48053">
    <property type="entry name" value="LEUCINE RICH REPEAT FAMILY PROTEIN, EXPRESSED"/>
    <property type="match status" value="1"/>
</dbReference>
<feature type="domain" description="Leucine-rich repeat-containing N-terminal plant-type" evidence="9">
    <location>
        <begin position="32"/>
        <end position="65"/>
    </location>
</feature>
<keyword evidence="11" id="KW-1185">Reference proteome</keyword>
<dbReference type="Gene3D" id="3.80.10.10">
    <property type="entry name" value="Ribonuclease Inhibitor"/>
    <property type="match status" value="4"/>
</dbReference>
<dbReference type="InterPro" id="IPR032675">
    <property type="entry name" value="LRR_dom_sf"/>
</dbReference>
<dbReference type="InterPro" id="IPR001611">
    <property type="entry name" value="Leu-rich_rpt"/>
</dbReference>
<dbReference type="PANTHER" id="PTHR48053:SF164">
    <property type="entry name" value="LEUCINE-RICH REPEAT-CONTAINING N-TERMINAL PLANT-TYPE DOMAIN-CONTAINING PROTEIN"/>
    <property type="match status" value="1"/>
</dbReference>
<dbReference type="Pfam" id="PF08263">
    <property type="entry name" value="LRRNT_2"/>
    <property type="match status" value="1"/>
</dbReference>
<dbReference type="InterPro" id="IPR051716">
    <property type="entry name" value="Plant_RL_S/T_kinase"/>
</dbReference>
<dbReference type="SUPFAM" id="SSF52058">
    <property type="entry name" value="L domain-like"/>
    <property type="match status" value="1"/>
</dbReference>
<dbReference type="InterPro" id="IPR013210">
    <property type="entry name" value="LRR_N_plant-typ"/>
</dbReference>
<evidence type="ECO:0000313" key="11">
    <source>
        <dbReference type="Proteomes" id="UP001189122"/>
    </source>
</evidence>
<keyword evidence="3 8" id="KW-0732">Signal</keyword>
<evidence type="ECO:0000256" key="7">
    <source>
        <dbReference type="SAM" id="MobiDB-lite"/>
    </source>
</evidence>
<feature type="compositionally biased region" description="Polar residues" evidence="7">
    <location>
        <begin position="459"/>
        <end position="476"/>
    </location>
</feature>
<accession>A0A7I8IM21</accession>
<evidence type="ECO:0000256" key="6">
    <source>
        <dbReference type="ARBA" id="ARBA00023180"/>
    </source>
</evidence>
<dbReference type="Pfam" id="PF00560">
    <property type="entry name" value="LRR_1"/>
    <property type="match status" value="4"/>
</dbReference>
<keyword evidence="5" id="KW-0675">Receptor</keyword>
<dbReference type="FunFam" id="3.80.10.10:FF:000041">
    <property type="entry name" value="LRR receptor-like serine/threonine-protein kinase ERECTA"/>
    <property type="match status" value="1"/>
</dbReference>
<gene>
    <name evidence="10" type="ORF">SI7747_04005014</name>
</gene>
<feature type="chain" id="PRO_5029905060" description="Leucine-rich repeat-containing N-terminal plant-type domain-containing protein" evidence="8">
    <location>
        <begin position="27"/>
        <end position="527"/>
    </location>
</feature>
<dbReference type="EMBL" id="LR743591">
    <property type="protein sequence ID" value="CAA2618847.1"/>
    <property type="molecule type" value="Genomic_DNA"/>
</dbReference>
<evidence type="ECO:0000259" key="9">
    <source>
        <dbReference type="Pfam" id="PF08263"/>
    </source>
</evidence>
<evidence type="ECO:0000256" key="3">
    <source>
        <dbReference type="ARBA" id="ARBA00022729"/>
    </source>
</evidence>
<feature type="region of interest" description="Disordered" evidence="7">
    <location>
        <begin position="452"/>
        <end position="476"/>
    </location>
</feature>
<sequence length="527" mass="57272">MAPGGIRINGFCAAFLALFFLRPLLACPEEHRLALLEFKSALVGEPVAAGPAAADCCRWEGITCDHRRPERPVTGVAVPGCNTLREAAVAAALTPLLRIRTLRVLNLADNRLRGELPAGGTSLAGLPSLEELDLNPGWLFTIRTLEVLDLGSNSLTWRNGADMRTDCVLSWLSLRSCGISGELPRWLSRQTKVDFLDFGKNRINGSIPEWLAEIEIGGLILPENNLTGPLPSRMFQSQSLSVLDLSGNNLSGELPENIGNATAIIMLLLGGNNFSGAPPPSLSKIRRLMMLDLSKNRFSGDRFPRLDEEPFLSFVDLSSNRLSGEVPTSFGSEMKFLDLSENQFPVASLGTSTPCLAPPPRPPQQQDLRPATRNLSRDPNPKISDPQEQPLRGTDPRCDLRARPLCPSLCGTSSPSISPRRRLRGVEGEVAEAGEGEPRHLLHFGSVRQRAFRRDASLPRQSQSSEAAQRLRQQSPGEIPAEIGDLESVETLDLSQNDLSGGVPQTFVRLRALASSLLEIAAAMEEP</sequence>
<keyword evidence="2" id="KW-0433">Leucine-rich repeat</keyword>
<evidence type="ECO:0000256" key="4">
    <source>
        <dbReference type="ARBA" id="ARBA00022737"/>
    </source>
</evidence>
<evidence type="ECO:0000313" key="10">
    <source>
        <dbReference type="EMBL" id="CAA2618847.1"/>
    </source>
</evidence>
<dbReference type="Proteomes" id="UP001189122">
    <property type="component" value="Unassembled WGS sequence"/>
</dbReference>
<comment type="subcellular location">
    <subcellularLocation>
        <location evidence="1">Membrane</location>
        <topology evidence="1">Single-pass membrane protein</topology>
    </subcellularLocation>
</comment>
<keyword evidence="6" id="KW-0325">Glycoprotein</keyword>
<dbReference type="PRINTS" id="PR00019">
    <property type="entry name" value="LEURICHRPT"/>
</dbReference>
<evidence type="ECO:0000256" key="1">
    <source>
        <dbReference type="ARBA" id="ARBA00004167"/>
    </source>
</evidence>
<feature type="region of interest" description="Disordered" evidence="7">
    <location>
        <begin position="349"/>
        <end position="434"/>
    </location>
</feature>
<organism evidence="10">
    <name type="scientific">Spirodela intermedia</name>
    <name type="common">Intermediate duckweed</name>
    <dbReference type="NCBI Taxonomy" id="51605"/>
    <lineage>
        <taxon>Eukaryota</taxon>
        <taxon>Viridiplantae</taxon>
        <taxon>Streptophyta</taxon>
        <taxon>Embryophyta</taxon>
        <taxon>Tracheophyta</taxon>
        <taxon>Spermatophyta</taxon>
        <taxon>Magnoliopsida</taxon>
        <taxon>Liliopsida</taxon>
        <taxon>Araceae</taxon>
        <taxon>Lemnoideae</taxon>
        <taxon>Spirodela</taxon>
    </lineage>
</organism>
<evidence type="ECO:0000256" key="2">
    <source>
        <dbReference type="ARBA" id="ARBA00022614"/>
    </source>
</evidence>
<dbReference type="EMBL" id="CACRZD030000004">
    <property type="protein sequence ID" value="CAA6658570.1"/>
    <property type="molecule type" value="Genomic_DNA"/>
</dbReference>
<reference evidence="10 11" key="1">
    <citation type="submission" date="2019-12" db="EMBL/GenBank/DDBJ databases">
        <authorList>
            <person name="Scholz U."/>
            <person name="Mascher M."/>
            <person name="Fiebig A."/>
        </authorList>
    </citation>
    <scope>NUCLEOTIDE SEQUENCE</scope>
</reference>
<evidence type="ECO:0000256" key="8">
    <source>
        <dbReference type="SAM" id="SignalP"/>
    </source>
</evidence>
<dbReference type="AlphaFoldDB" id="A0A7I8IM21"/>
<proteinExistence type="predicted"/>
<keyword evidence="4" id="KW-0677">Repeat</keyword>
<protein>
    <recommendedName>
        <fullName evidence="9">Leucine-rich repeat-containing N-terminal plant-type domain-containing protein</fullName>
    </recommendedName>
</protein>
<feature type="signal peptide" evidence="8">
    <location>
        <begin position="1"/>
        <end position="26"/>
    </location>
</feature>